<accession>A0ABZ2L582</accession>
<feature type="domain" description="L-asparaginase N-terminal" evidence="6">
    <location>
        <begin position="72"/>
        <end position="263"/>
    </location>
</feature>
<dbReference type="InterPro" id="IPR020827">
    <property type="entry name" value="Asparaginase/glutaminase_AS1"/>
</dbReference>
<feature type="domain" description="Asparaginase/glutaminase C-terminal" evidence="7">
    <location>
        <begin position="284"/>
        <end position="395"/>
    </location>
</feature>
<dbReference type="PANTHER" id="PTHR11707">
    <property type="entry name" value="L-ASPARAGINASE"/>
    <property type="match status" value="1"/>
</dbReference>
<dbReference type="Proteomes" id="UP001374803">
    <property type="component" value="Chromosome"/>
</dbReference>
<dbReference type="PROSITE" id="PS00917">
    <property type="entry name" value="ASN_GLN_ASE_2"/>
    <property type="match status" value="1"/>
</dbReference>
<dbReference type="Pfam" id="PF17763">
    <property type="entry name" value="Asparaginase_C"/>
    <property type="match status" value="1"/>
</dbReference>
<dbReference type="Gene3D" id="3.40.50.40">
    <property type="match status" value="1"/>
</dbReference>
<gene>
    <name evidence="8" type="ORF">LVJ94_02300</name>
</gene>
<evidence type="ECO:0000256" key="1">
    <source>
        <dbReference type="ARBA" id="ARBA00010518"/>
    </source>
</evidence>
<dbReference type="InterPro" id="IPR027473">
    <property type="entry name" value="L-asparaginase_C"/>
</dbReference>
<evidence type="ECO:0000259" key="7">
    <source>
        <dbReference type="Pfam" id="PF17763"/>
    </source>
</evidence>
<dbReference type="InterPro" id="IPR037152">
    <property type="entry name" value="L-asparaginase_N_sf"/>
</dbReference>
<dbReference type="PIRSF" id="PIRSF001220">
    <property type="entry name" value="L-ASNase_gatD"/>
    <property type="match status" value="1"/>
</dbReference>
<sequence length="398" mass="42821">MTKRPVVCRRLRVETLGEIISSPPPRGMVDWPVMRSSFLFRSVLAAMVLASCATTFELPAVAQTTAQAAKPRITILATGGTIAGAGASSVNSASYSAAKVAVDKLIAGLPELGRVAEVRGEQVMQVASESLSNEDLLKLAHRVSDLSKRADVDGIVITHGTDTLEETAYFLNLTVHTTKPIVVVGSMRPGTALSADGALNLYDAVSVAGSADAKGKGVFVTMNDEIHTGRDVSKLVNIKTEAFKSQWGPLGMVVEGKNYWFRAPVKRHTAQSEFDIDQIQSLPRVEIVYGYENAQRAVVDAIGAQPGVQAIVHAGTGNGSVANRVVPALQELRGKGINVIRSARVPAGFVVRNAEQPDDKYDWVVAHDLNPQKARILAMVALTKTRTPKELQRIFWEY</sequence>
<keyword evidence="2" id="KW-0378">Hydrolase</keyword>
<dbReference type="PROSITE" id="PS00144">
    <property type="entry name" value="ASN_GLN_ASE_1"/>
    <property type="match status" value="1"/>
</dbReference>
<reference evidence="8" key="1">
    <citation type="submission" date="2021-12" db="EMBL/GenBank/DDBJ databases">
        <title>Discovery of the Pendulisporaceae a myxobacterial family with distinct sporulation behavior and unique specialized metabolism.</title>
        <authorList>
            <person name="Garcia R."/>
            <person name="Popoff A."/>
            <person name="Bader C.D."/>
            <person name="Loehr J."/>
            <person name="Walesch S."/>
            <person name="Walt C."/>
            <person name="Boldt J."/>
            <person name="Bunk B."/>
            <person name="Haeckl F.J.F.P.J."/>
            <person name="Gunesch A.P."/>
            <person name="Birkelbach J."/>
            <person name="Nuebel U."/>
            <person name="Pietschmann T."/>
            <person name="Bach T."/>
            <person name="Mueller R."/>
        </authorList>
    </citation>
    <scope>NUCLEOTIDE SEQUENCE</scope>
    <source>
        <strain evidence="8">MSr11367</strain>
    </source>
</reference>
<dbReference type="RefSeq" id="WP_394835745.1">
    <property type="nucleotide sequence ID" value="NZ_CP089929.1"/>
</dbReference>
<protein>
    <submittedName>
        <fullName evidence="8">Asparaginase</fullName>
    </submittedName>
</protein>
<evidence type="ECO:0000313" key="8">
    <source>
        <dbReference type="EMBL" id="WXB06094.1"/>
    </source>
</evidence>
<dbReference type="InterPro" id="IPR027475">
    <property type="entry name" value="Asparaginase/glutaminase_AS2"/>
</dbReference>
<dbReference type="PIRSF" id="PIRSF500176">
    <property type="entry name" value="L_ASNase"/>
    <property type="match status" value="1"/>
</dbReference>
<evidence type="ECO:0000256" key="2">
    <source>
        <dbReference type="ARBA" id="ARBA00022801"/>
    </source>
</evidence>
<evidence type="ECO:0000256" key="4">
    <source>
        <dbReference type="PROSITE-ProRule" id="PRU10100"/>
    </source>
</evidence>
<keyword evidence="9" id="KW-1185">Reference proteome</keyword>
<dbReference type="Pfam" id="PF00710">
    <property type="entry name" value="Asparaginase"/>
    <property type="match status" value="1"/>
</dbReference>
<evidence type="ECO:0000256" key="5">
    <source>
        <dbReference type="RuleBase" id="RU004456"/>
    </source>
</evidence>
<dbReference type="Gene3D" id="3.40.50.1170">
    <property type="entry name" value="L-asparaginase, N-terminal domain"/>
    <property type="match status" value="1"/>
</dbReference>
<dbReference type="CDD" id="cd00411">
    <property type="entry name" value="L-asparaginase_like"/>
    <property type="match status" value="1"/>
</dbReference>
<dbReference type="InterPro" id="IPR004550">
    <property type="entry name" value="AsnASE_II"/>
</dbReference>
<dbReference type="SMART" id="SM00870">
    <property type="entry name" value="Asparaginase"/>
    <property type="match status" value="1"/>
</dbReference>
<evidence type="ECO:0000259" key="6">
    <source>
        <dbReference type="Pfam" id="PF00710"/>
    </source>
</evidence>
<dbReference type="InterPro" id="IPR027474">
    <property type="entry name" value="L-asparaginase_N"/>
</dbReference>
<dbReference type="PANTHER" id="PTHR11707:SF28">
    <property type="entry name" value="60 KDA LYSOPHOSPHOLIPASE"/>
    <property type="match status" value="1"/>
</dbReference>
<organism evidence="8 9">
    <name type="scientific">Pendulispora rubella</name>
    <dbReference type="NCBI Taxonomy" id="2741070"/>
    <lineage>
        <taxon>Bacteria</taxon>
        <taxon>Pseudomonadati</taxon>
        <taxon>Myxococcota</taxon>
        <taxon>Myxococcia</taxon>
        <taxon>Myxococcales</taxon>
        <taxon>Sorangiineae</taxon>
        <taxon>Pendulisporaceae</taxon>
        <taxon>Pendulispora</taxon>
    </lineage>
</organism>
<evidence type="ECO:0000256" key="3">
    <source>
        <dbReference type="PROSITE-ProRule" id="PRU10099"/>
    </source>
</evidence>
<dbReference type="SUPFAM" id="SSF53774">
    <property type="entry name" value="Glutaminase/Asparaginase"/>
    <property type="match status" value="1"/>
</dbReference>
<dbReference type="NCBIfam" id="TIGR00520">
    <property type="entry name" value="asnASE_II"/>
    <property type="match status" value="1"/>
</dbReference>
<dbReference type="PROSITE" id="PS51732">
    <property type="entry name" value="ASN_GLN_ASE_3"/>
    <property type="match status" value="1"/>
</dbReference>
<comment type="similarity">
    <text evidence="1 5">Belongs to the asparaginase 1 family.</text>
</comment>
<dbReference type="InterPro" id="IPR040919">
    <property type="entry name" value="Asparaginase_C"/>
</dbReference>
<feature type="active site" evidence="3">
    <location>
        <position position="81"/>
    </location>
</feature>
<dbReference type="PRINTS" id="PR00139">
    <property type="entry name" value="ASNGLNASE"/>
</dbReference>
<dbReference type="InterPro" id="IPR036152">
    <property type="entry name" value="Asp/glu_Ase-like_sf"/>
</dbReference>
<proteinExistence type="inferred from homology"/>
<name>A0ABZ2L582_9BACT</name>
<dbReference type="InterPro" id="IPR006034">
    <property type="entry name" value="Asparaginase/glutaminase-like"/>
</dbReference>
<feature type="active site" evidence="4">
    <location>
        <position position="161"/>
    </location>
</feature>
<evidence type="ECO:0000313" key="9">
    <source>
        <dbReference type="Proteomes" id="UP001374803"/>
    </source>
</evidence>
<dbReference type="EMBL" id="CP089983">
    <property type="protein sequence ID" value="WXB06094.1"/>
    <property type="molecule type" value="Genomic_DNA"/>
</dbReference>